<keyword evidence="3" id="KW-1185">Reference proteome</keyword>
<proteinExistence type="predicted"/>
<evidence type="ECO:0000256" key="1">
    <source>
        <dbReference type="SAM" id="MobiDB-lite"/>
    </source>
</evidence>
<accession>G0NKI9</accession>
<organism evidence="3">
    <name type="scientific">Caenorhabditis brenneri</name>
    <name type="common">Nematode worm</name>
    <dbReference type="NCBI Taxonomy" id="135651"/>
    <lineage>
        <taxon>Eukaryota</taxon>
        <taxon>Metazoa</taxon>
        <taxon>Ecdysozoa</taxon>
        <taxon>Nematoda</taxon>
        <taxon>Chromadorea</taxon>
        <taxon>Rhabditida</taxon>
        <taxon>Rhabditina</taxon>
        <taxon>Rhabditomorpha</taxon>
        <taxon>Rhabditoidea</taxon>
        <taxon>Rhabditidae</taxon>
        <taxon>Peloderinae</taxon>
        <taxon>Caenorhabditis</taxon>
    </lineage>
</organism>
<dbReference type="Proteomes" id="UP000008068">
    <property type="component" value="Unassembled WGS sequence"/>
</dbReference>
<feature type="region of interest" description="Disordered" evidence="1">
    <location>
        <begin position="62"/>
        <end position="83"/>
    </location>
</feature>
<dbReference type="HOGENOM" id="CLU_2544593_0_0_1"/>
<dbReference type="AlphaFoldDB" id="G0NKI9"/>
<dbReference type="InParanoid" id="G0NKI9"/>
<name>G0NKI9_CAEBE</name>
<sequence length="83" mass="9673">MVNESLVALFQKHSRYAHLLKLCSSILSLQYLEKAHRELQRMFELLDQTFFEVYVTGHSDRGFQHAPDSSDGLHPHTFQPTRS</sequence>
<dbReference type="EMBL" id="GL379900">
    <property type="protein sequence ID" value="EGT32950.1"/>
    <property type="molecule type" value="Genomic_DNA"/>
</dbReference>
<gene>
    <name evidence="2" type="ORF">CAEBREN_12620</name>
</gene>
<protein>
    <submittedName>
        <fullName evidence="2">Uncharacterized protein</fullName>
    </submittedName>
</protein>
<evidence type="ECO:0000313" key="2">
    <source>
        <dbReference type="EMBL" id="EGT32950.1"/>
    </source>
</evidence>
<evidence type="ECO:0000313" key="3">
    <source>
        <dbReference type="Proteomes" id="UP000008068"/>
    </source>
</evidence>
<reference evidence="3" key="1">
    <citation type="submission" date="2011-07" db="EMBL/GenBank/DDBJ databases">
        <authorList>
            <consortium name="Caenorhabditis brenneri Sequencing and Analysis Consortium"/>
            <person name="Wilson R.K."/>
        </authorList>
    </citation>
    <scope>NUCLEOTIDE SEQUENCE [LARGE SCALE GENOMIC DNA]</scope>
    <source>
        <strain evidence="3">PB2801</strain>
    </source>
</reference>